<keyword evidence="4" id="KW-1185">Reference proteome</keyword>
<feature type="domain" description="Glyoxalase/fosfomycin resistance/dioxygenase" evidence="2">
    <location>
        <begin position="10"/>
        <end position="120"/>
    </location>
</feature>
<accession>A0A7H8N8R2</accession>
<dbReference type="CDD" id="cd08349">
    <property type="entry name" value="BLMA_like"/>
    <property type="match status" value="1"/>
</dbReference>
<dbReference type="Proteomes" id="UP000509303">
    <property type="component" value="Chromosome"/>
</dbReference>
<reference evidence="3 4" key="1">
    <citation type="submission" date="2020-06" db="EMBL/GenBank/DDBJ databases">
        <title>Genome mining for natural products.</title>
        <authorList>
            <person name="Zhang B."/>
            <person name="Shi J."/>
            <person name="Ge H."/>
        </authorList>
    </citation>
    <scope>NUCLEOTIDE SEQUENCE [LARGE SCALE GENOMIC DNA]</scope>
    <source>
        <strain evidence="3 4">NA00687</strain>
    </source>
</reference>
<protein>
    <submittedName>
        <fullName evidence="3">VOC family protein</fullName>
    </submittedName>
</protein>
<dbReference type="InterPro" id="IPR000335">
    <property type="entry name" value="Bleomycin-R"/>
</dbReference>
<organism evidence="3 4">
    <name type="scientific">Streptomyces buecherae</name>
    <dbReference type="NCBI Taxonomy" id="2763006"/>
    <lineage>
        <taxon>Bacteria</taxon>
        <taxon>Bacillati</taxon>
        <taxon>Actinomycetota</taxon>
        <taxon>Actinomycetes</taxon>
        <taxon>Kitasatosporales</taxon>
        <taxon>Streptomycetaceae</taxon>
        <taxon>Streptomyces</taxon>
    </lineage>
</organism>
<proteinExistence type="predicted"/>
<evidence type="ECO:0000256" key="1">
    <source>
        <dbReference type="ARBA" id="ARBA00023251"/>
    </source>
</evidence>
<dbReference type="Pfam" id="PF00903">
    <property type="entry name" value="Glyoxalase"/>
    <property type="match status" value="1"/>
</dbReference>
<dbReference type="Gene3D" id="3.10.180.10">
    <property type="entry name" value="2,3-Dihydroxybiphenyl 1,2-Dioxygenase, domain 1"/>
    <property type="match status" value="1"/>
</dbReference>
<dbReference type="AlphaFoldDB" id="A0A7H8N8R2"/>
<sequence>MTETTTPVFPCRSIPETLDFYRALGFEVSFEQTSPNPYAVVQRGAIALHFFGMRRHDPAASYSTCLISTDAVDALHAAFRAGLRTAYGRVPTRGIPRIGPLRDTTYGVRQFLVTDPGGNCLRIGQPTGESLEHGPQPAGAFARALHLAALLGDAKGDHRQAARVLDRALARAEADTAEEPGAEAAGERPTAPEWVAALVLRADLAIRLDNPERGAESLRRADGITLTAEERASVRDALRRAAELREELGGEPAAGPA</sequence>
<dbReference type="RefSeq" id="WP_176162516.1">
    <property type="nucleotide sequence ID" value="NZ_CP054929.1"/>
</dbReference>
<gene>
    <name evidence="3" type="ORF">HUT08_15990</name>
</gene>
<dbReference type="InterPro" id="IPR004360">
    <property type="entry name" value="Glyas_Fos-R_dOase_dom"/>
</dbReference>
<evidence type="ECO:0000313" key="4">
    <source>
        <dbReference type="Proteomes" id="UP000509303"/>
    </source>
</evidence>
<dbReference type="InterPro" id="IPR029068">
    <property type="entry name" value="Glyas_Bleomycin-R_OHBP_Dase"/>
</dbReference>
<dbReference type="EMBL" id="CP054929">
    <property type="protein sequence ID" value="QKW50783.1"/>
    <property type="molecule type" value="Genomic_DNA"/>
</dbReference>
<dbReference type="GO" id="GO:0046677">
    <property type="term" value="P:response to antibiotic"/>
    <property type="evidence" value="ECO:0007669"/>
    <property type="project" value="UniProtKB-KW"/>
</dbReference>
<evidence type="ECO:0000313" key="3">
    <source>
        <dbReference type="EMBL" id="QKW50783.1"/>
    </source>
</evidence>
<name>A0A7H8N8R2_9ACTN</name>
<evidence type="ECO:0000259" key="2">
    <source>
        <dbReference type="Pfam" id="PF00903"/>
    </source>
</evidence>
<keyword evidence="1" id="KW-0046">Antibiotic resistance</keyword>
<dbReference type="SUPFAM" id="SSF54593">
    <property type="entry name" value="Glyoxalase/Bleomycin resistance protein/Dihydroxybiphenyl dioxygenase"/>
    <property type="match status" value="1"/>
</dbReference>